<evidence type="ECO:0000256" key="1">
    <source>
        <dbReference type="ARBA" id="ARBA00004245"/>
    </source>
</evidence>
<evidence type="ECO:0000256" key="6">
    <source>
        <dbReference type="ARBA" id="ARBA00034687"/>
    </source>
</evidence>
<reference evidence="7 8" key="1">
    <citation type="submission" date="2020-04" db="EMBL/GenBank/DDBJ databases">
        <authorList>
            <person name="Laetsch R D."/>
            <person name="Stevens L."/>
            <person name="Kumar S."/>
            <person name="Blaxter L. M."/>
        </authorList>
    </citation>
    <scope>NUCLEOTIDE SEQUENCE [LARGE SCALE GENOMIC DNA]</scope>
</reference>
<protein>
    <recommendedName>
        <fullName evidence="3">Dynactin subunit 6</fullName>
    </recommendedName>
</protein>
<dbReference type="AlphaFoldDB" id="A0A8S1FFP5"/>
<proteinExistence type="inferred from homology"/>
<evidence type="ECO:0000256" key="3">
    <source>
        <dbReference type="ARBA" id="ARBA00016573"/>
    </source>
</evidence>
<dbReference type="InterPro" id="IPR027777">
    <property type="entry name" value="DCTN6"/>
</dbReference>
<evidence type="ECO:0000256" key="2">
    <source>
        <dbReference type="ARBA" id="ARBA00007719"/>
    </source>
</evidence>
<sequence>MADEKIVIASTAVVCAEAKIDGEVTIGEGCVVHPYVTFNATKGPIIIGDNNLFEEHCVIENTTEGQPMIIGDSNVFQVKSECRAKYVGSRNVIGIRAQLGDGCFIADNCAIAIDGRIGARETIESFVSVYGTLNEHRKTAVTNMPTNIQLDLMRKLLPSYHHMYGRKRATAT</sequence>
<evidence type="ECO:0000256" key="4">
    <source>
        <dbReference type="ARBA" id="ARBA00022490"/>
    </source>
</evidence>
<keyword evidence="4" id="KW-0963">Cytoplasm</keyword>
<evidence type="ECO:0000256" key="5">
    <source>
        <dbReference type="ARBA" id="ARBA00023212"/>
    </source>
</evidence>
<keyword evidence="5" id="KW-0206">Cytoskeleton</keyword>
<evidence type="ECO:0000313" key="7">
    <source>
        <dbReference type="EMBL" id="CAB3410661.1"/>
    </source>
</evidence>
<dbReference type="SUPFAM" id="SSF51161">
    <property type="entry name" value="Trimeric LpxA-like enzymes"/>
    <property type="match status" value="1"/>
</dbReference>
<dbReference type="PANTHER" id="PTHR13072:SF0">
    <property type="entry name" value="DYNACTIN SUBUNIT 6"/>
    <property type="match status" value="1"/>
</dbReference>
<name>A0A8S1FFP5_9PELO</name>
<comment type="function">
    <text evidence="6">Part of the dynactin complex that activates the molecular motor dynein for ultra-processive transport along microtubules.</text>
</comment>
<comment type="subcellular location">
    <subcellularLocation>
        <location evidence="1">Cytoplasm</location>
        <location evidence="1">Cytoskeleton</location>
    </subcellularLocation>
</comment>
<comment type="caution">
    <text evidence="7">The sequence shown here is derived from an EMBL/GenBank/DDBJ whole genome shotgun (WGS) entry which is preliminary data.</text>
</comment>
<dbReference type="Proteomes" id="UP000494206">
    <property type="component" value="Unassembled WGS sequence"/>
</dbReference>
<dbReference type="EMBL" id="CADEPM010000011">
    <property type="protein sequence ID" value="CAB3410661.1"/>
    <property type="molecule type" value="Genomic_DNA"/>
</dbReference>
<dbReference type="OrthoDB" id="2355at2759"/>
<comment type="similarity">
    <text evidence="2">Belongs to the dynactin subunits 5/6 family. Dynactin subunit 6 subfamily.</text>
</comment>
<dbReference type="GO" id="GO:0070840">
    <property type="term" value="F:dynein complex binding"/>
    <property type="evidence" value="ECO:0007669"/>
    <property type="project" value="TreeGrafter"/>
</dbReference>
<gene>
    <name evidence="7" type="ORF">CBOVIS_LOCUS12154</name>
</gene>
<keyword evidence="8" id="KW-1185">Reference proteome</keyword>
<dbReference type="CDD" id="cd04646">
    <property type="entry name" value="LbH_Dynactin_6"/>
    <property type="match status" value="1"/>
</dbReference>
<dbReference type="Gene3D" id="2.160.10.10">
    <property type="entry name" value="Hexapeptide repeat proteins"/>
    <property type="match status" value="1"/>
</dbReference>
<dbReference type="InterPro" id="IPR011004">
    <property type="entry name" value="Trimer_LpxA-like_sf"/>
</dbReference>
<accession>A0A8S1FFP5</accession>
<dbReference type="GO" id="GO:0007052">
    <property type="term" value="P:mitotic spindle organization"/>
    <property type="evidence" value="ECO:0007669"/>
    <property type="project" value="TreeGrafter"/>
</dbReference>
<organism evidence="7 8">
    <name type="scientific">Caenorhabditis bovis</name>
    <dbReference type="NCBI Taxonomy" id="2654633"/>
    <lineage>
        <taxon>Eukaryota</taxon>
        <taxon>Metazoa</taxon>
        <taxon>Ecdysozoa</taxon>
        <taxon>Nematoda</taxon>
        <taxon>Chromadorea</taxon>
        <taxon>Rhabditida</taxon>
        <taxon>Rhabditina</taxon>
        <taxon>Rhabditomorpha</taxon>
        <taxon>Rhabditoidea</taxon>
        <taxon>Rhabditidae</taxon>
        <taxon>Peloderinae</taxon>
        <taxon>Caenorhabditis</taxon>
    </lineage>
</organism>
<dbReference type="GO" id="GO:0005869">
    <property type="term" value="C:dynactin complex"/>
    <property type="evidence" value="ECO:0007669"/>
    <property type="project" value="InterPro"/>
</dbReference>
<dbReference type="PANTHER" id="PTHR13072">
    <property type="entry name" value="DYNACTIN 6"/>
    <property type="match status" value="1"/>
</dbReference>
<evidence type="ECO:0000313" key="8">
    <source>
        <dbReference type="Proteomes" id="UP000494206"/>
    </source>
</evidence>